<organism evidence="13 14">
    <name type="scientific">Danionella cerebrum</name>
    <dbReference type="NCBI Taxonomy" id="2873325"/>
    <lineage>
        <taxon>Eukaryota</taxon>
        <taxon>Metazoa</taxon>
        <taxon>Chordata</taxon>
        <taxon>Craniata</taxon>
        <taxon>Vertebrata</taxon>
        <taxon>Euteleostomi</taxon>
        <taxon>Actinopterygii</taxon>
        <taxon>Neopterygii</taxon>
        <taxon>Teleostei</taxon>
        <taxon>Ostariophysi</taxon>
        <taxon>Cypriniformes</taxon>
        <taxon>Danionidae</taxon>
        <taxon>Danioninae</taxon>
        <taxon>Danionella</taxon>
    </lineage>
</organism>
<dbReference type="Pfam" id="PF00057">
    <property type="entry name" value="Ldl_recept_a"/>
    <property type="match status" value="1"/>
</dbReference>
<dbReference type="InterPro" id="IPR001190">
    <property type="entry name" value="SRCR"/>
</dbReference>
<keyword evidence="5" id="KW-0325">Glycoprotein</keyword>
<dbReference type="GO" id="GO:0004252">
    <property type="term" value="F:serine-type endopeptidase activity"/>
    <property type="evidence" value="ECO:0007669"/>
    <property type="project" value="InterPro"/>
</dbReference>
<dbReference type="GO" id="GO:0016020">
    <property type="term" value="C:membrane"/>
    <property type="evidence" value="ECO:0007669"/>
    <property type="project" value="InterPro"/>
</dbReference>
<dbReference type="InterPro" id="IPR043504">
    <property type="entry name" value="Peptidase_S1_PA_chymotrypsin"/>
</dbReference>
<dbReference type="InterPro" id="IPR036772">
    <property type="entry name" value="SRCR-like_dom_sf"/>
</dbReference>
<dbReference type="PRINTS" id="PR00722">
    <property type="entry name" value="CHYMOTRYPSIN"/>
</dbReference>
<dbReference type="SMART" id="SM00020">
    <property type="entry name" value="Tryp_SPc"/>
    <property type="match status" value="1"/>
</dbReference>
<evidence type="ECO:0000256" key="5">
    <source>
        <dbReference type="ARBA" id="ARBA00023180"/>
    </source>
</evidence>
<dbReference type="InterPro" id="IPR001254">
    <property type="entry name" value="Trypsin_dom"/>
</dbReference>
<dbReference type="PROSITE" id="PS00134">
    <property type="entry name" value="TRYPSIN_HIS"/>
    <property type="match status" value="1"/>
</dbReference>
<keyword evidence="1 8" id="KW-0645">Protease</keyword>
<feature type="disulfide bond" evidence="6">
    <location>
        <begin position="156"/>
        <end position="171"/>
    </location>
</feature>
<keyword evidence="14" id="KW-1185">Reference proteome</keyword>
<evidence type="ECO:0000256" key="7">
    <source>
        <dbReference type="PROSITE-ProRule" id="PRU00196"/>
    </source>
</evidence>
<dbReference type="SUPFAM" id="SSF56487">
    <property type="entry name" value="SRCR-like"/>
    <property type="match status" value="1"/>
</dbReference>
<evidence type="ECO:0000259" key="12">
    <source>
        <dbReference type="PROSITE" id="PS50287"/>
    </source>
</evidence>
<keyword evidence="10" id="KW-0472">Membrane</keyword>
<keyword evidence="3 8" id="KW-0720">Serine protease</keyword>
<evidence type="ECO:0000256" key="3">
    <source>
        <dbReference type="ARBA" id="ARBA00022825"/>
    </source>
</evidence>
<feature type="disulfide bond" evidence="6">
    <location>
        <begin position="144"/>
        <end position="162"/>
    </location>
</feature>
<dbReference type="InterPro" id="IPR023415">
    <property type="entry name" value="LDLR_class-A_CS"/>
</dbReference>
<accession>A0A553QK56</accession>
<evidence type="ECO:0000313" key="13">
    <source>
        <dbReference type="EMBL" id="TRY90362.1"/>
    </source>
</evidence>
<evidence type="ECO:0000313" key="14">
    <source>
        <dbReference type="Proteomes" id="UP000316079"/>
    </source>
</evidence>
<evidence type="ECO:0000256" key="2">
    <source>
        <dbReference type="ARBA" id="ARBA00022801"/>
    </source>
</evidence>
<dbReference type="InterPro" id="IPR036055">
    <property type="entry name" value="LDL_receptor-like_sf"/>
</dbReference>
<evidence type="ECO:0000256" key="1">
    <source>
        <dbReference type="ARBA" id="ARBA00022670"/>
    </source>
</evidence>
<protein>
    <recommendedName>
        <fullName evidence="15">Peptidase S1 domain-containing protein</fullName>
    </recommendedName>
</protein>
<feature type="region of interest" description="Disordered" evidence="9">
    <location>
        <begin position="64"/>
        <end position="86"/>
    </location>
</feature>
<dbReference type="Pfam" id="PF15494">
    <property type="entry name" value="SRCR_2"/>
    <property type="match status" value="1"/>
</dbReference>
<gene>
    <name evidence="13" type="ORF">DNTS_006490</name>
</gene>
<evidence type="ECO:0000259" key="11">
    <source>
        <dbReference type="PROSITE" id="PS50240"/>
    </source>
</evidence>
<sequence length="594" mass="64089">MANPEELESTTAVKDGDIGNGESVSCEESTQDGQETVVLSASEGGIPAVGSTHNVCSSASPALDIPPSDVPSQEPLSETCPAQPSLSMPVTKVQPFLSEEKTFRGSLFARRMEILIGACVLLILIIVLGIGLGVGLSCAGKFRCLSSRCISLLAQCDGHSDCEHGEDELGCVLTDGVWRSVCAENWNSNLSLSACKQLGFPSKAMCSLGLVTTLKCIVCGSRPSFSSRIVGGNLSAVGQFPWQVSLHFQNEHLCGGSIISSRWILTAAHCVHGFVLPSLWTVYVGLIEQPMNAVQALAVEKIIYDSRYRQKGLDHDIALMKLMQPLSFDGFVQPICLPNFGEQFEDGNMCWISGWGATDDGGEPSLFLHGASVPLISSKACSQPEVYQGYITAGMICAGYLEGGTDSCQGDSGGPLACEDSSVWKLVGATSWGQGCAEKNKPGVYTRITQFLTWIHLQMEVSVPISADDTNHRLPIMQRFQTCNGVNQERRDDPSPRKQLGLLTGTLGDSLVLVLLKYQRRLFHRNPAKTSGSEGPALLDKRMQCDPGPCGSVADVQPQCISRRQKIRLILTFLRFFLAVISHHHLLHGESRSI</sequence>
<dbReference type="InterPro" id="IPR033116">
    <property type="entry name" value="TRYPSIN_SER"/>
</dbReference>
<proteinExistence type="predicted"/>
<dbReference type="Gene3D" id="4.10.400.10">
    <property type="entry name" value="Low-density Lipoprotein Receptor"/>
    <property type="match status" value="1"/>
</dbReference>
<dbReference type="InterPro" id="IPR001314">
    <property type="entry name" value="Peptidase_S1A"/>
</dbReference>
<keyword evidence="2 8" id="KW-0378">Hydrolase</keyword>
<dbReference type="PROSITE" id="PS50240">
    <property type="entry name" value="TRYPSIN_DOM"/>
    <property type="match status" value="1"/>
</dbReference>
<dbReference type="PROSITE" id="PS50068">
    <property type="entry name" value="LDLRA_2"/>
    <property type="match status" value="1"/>
</dbReference>
<dbReference type="Proteomes" id="UP000316079">
    <property type="component" value="Unassembled WGS sequence"/>
</dbReference>
<dbReference type="PROSITE" id="PS50287">
    <property type="entry name" value="SRCR_2"/>
    <property type="match status" value="1"/>
</dbReference>
<evidence type="ECO:0008006" key="15">
    <source>
        <dbReference type="Google" id="ProtNLM"/>
    </source>
</evidence>
<comment type="caution">
    <text evidence="7">Lacks conserved residue(s) required for the propagation of feature annotation.</text>
</comment>
<feature type="region of interest" description="Disordered" evidence="9">
    <location>
        <begin position="1"/>
        <end position="36"/>
    </location>
</feature>
<dbReference type="Gene3D" id="3.10.250.10">
    <property type="entry name" value="SRCR-like domain"/>
    <property type="match status" value="1"/>
</dbReference>
<reference evidence="13 14" key="1">
    <citation type="journal article" date="2019" name="Sci. Data">
        <title>Hybrid genome assembly and annotation of Danionella translucida.</title>
        <authorList>
            <person name="Kadobianskyi M."/>
            <person name="Schulze L."/>
            <person name="Schuelke M."/>
            <person name="Judkewitz B."/>
        </authorList>
    </citation>
    <scope>NUCLEOTIDE SEQUENCE [LARGE SCALE GENOMIC DNA]</scope>
    <source>
        <strain evidence="13 14">Bolton</strain>
    </source>
</reference>
<feature type="domain" description="SRCR" evidence="12">
    <location>
        <begin position="142"/>
        <end position="200"/>
    </location>
</feature>
<dbReference type="PROSITE" id="PS00135">
    <property type="entry name" value="TRYPSIN_SER"/>
    <property type="match status" value="1"/>
</dbReference>
<feature type="compositionally biased region" description="Polar residues" evidence="9">
    <location>
        <begin position="22"/>
        <end position="36"/>
    </location>
</feature>
<keyword evidence="10" id="KW-1133">Transmembrane helix</keyword>
<dbReference type="InterPro" id="IPR018114">
    <property type="entry name" value="TRYPSIN_HIS"/>
</dbReference>
<dbReference type="STRING" id="623744.A0A553QK56"/>
<dbReference type="Gene3D" id="2.40.10.10">
    <property type="entry name" value="Trypsin-like serine proteases"/>
    <property type="match status" value="2"/>
</dbReference>
<dbReference type="InterPro" id="IPR009003">
    <property type="entry name" value="Peptidase_S1_PA"/>
</dbReference>
<dbReference type="InterPro" id="IPR002172">
    <property type="entry name" value="LDrepeatLR_classA_rpt"/>
</dbReference>
<dbReference type="OrthoDB" id="6380398at2759"/>
<evidence type="ECO:0000256" key="8">
    <source>
        <dbReference type="RuleBase" id="RU363034"/>
    </source>
</evidence>
<dbReference type="SMART" id="SM00192">
    <property type="entry name" value="LDLa"/>
    <property type="match status" value="1"/>
</dbReference>
<dbReference type="PROSITE" id="PS01209">
    <property type="entry name" value="LDLRA_1"/>
    <property type="match status" value="1"/>
</dbReference>
<dbReference type="EMBL" id="SRMA01025855">
    <property type="protein sequence ID" value="TRY90362.1"/>
    <property type="molecule type" value="Genomic_DNA"/>
</dbReference>
<name>A0A553QK56_9TELE</name>
<feature type="domain" description="Peptidase S1" evidence="11">
    <location>
        <begin position="229"/>
        <end position="460"/>
    </location>
</feature>
<dbReference type="SUPFAM" id="SSF57424">
    <property type="entry name" value="LDL receptor-like module"/>
    <property type="match status" value="1"/>
</dbReference>
<dbReference type="FunFam" id="2.40.10.10:FF:000003">
    <property type="entry name" value="Transmembrane serine protease 3"/>
    <property type="match status" value="1"/>
</dbReference>
<feature type="compositionally biased region" description="Polar residues" evidence="9">
    <location>
        <begin position="70"/>
        <end position="86"/>
    </location>
</feature>
<evidence type="ECO:0000256" key="10">
    <source>
        <dbReference type="SAM" id="Phobius"/>
    </source>
</evidence>
<comment type="caution">
    <text evidence="13">The sequence shown here is derived from an EMBL/GenBank/DDBJ whole genome shotgun (WGS) entry which is preliminary data.</text>
</comment>
<dbReference type="PANTHER" id="PTHR24252:SF27">
    <property type="entry name" value="TRANSMEMBRANE PROTEASE SERINE 3-LIKE"/>
    <property type="match status" value="1"/>
</dbReference>
<dbReference type="PANTHER" id="PTHR24252">
    <property type="entry name" value="ACROSIN-RELATED"/>
    <property type="match status" value="1"/>
</dbReference>
<dbReference type="AlphaFoldDB" id="A0A553QK56"/>
<dbReference type="GO" id="GO:0006508">
    <property type="term" value="P:proteolysis"/>
    <property type="evidence" value="ECO:0007669"/>
    <property type="project" value="UniProtKB-KW"/>
</dbReference>
<keyword evidence="10" id="KW-0812">Transmembrane</keyword>
<dbReference type="CDD" id="cd00190">
    <property type="entry name" value="Tryp_SPc"/>
    <property type="match status" value="1"/>
</dbReference>
<evidence type="ECO:0000256" key="4">
    <source>
        <dbReference type="ARBA" id="ARBA00023157"/>
    </source>
</evidence>
<dbReference type="SUPFAM" id="SSF50494">
    <property type="entry name" value="Trypsin-like serine proteases"/>
    <property type="match status" value="1"/>
</dbReference>
<dbReference type="Pfam" id="PF00089">
    <property type="entry name" value="Trypsin"/>
    <property type="match status" value="1"/>
</dbReference>
<evidence type="ECO:0000256" key="9">
    <source>
        <dbReference type="SAM" id="MobiDB-lite"/>
    </source>
</evidence>
<keyword evidence="4 6" id="KW-1015">Disulfide bond</keyword>
<dbReference type="CDD" id="cd00112">
    <property type="entry name" value="LDLa"/>
    <property type="match status" value="1"/>
</dbReference>
<feature type="transmembrane region" description="Helical" evidence="10">
    <location>
        <begin position="114"/>
        <end position="136"/>
    </location>
</feature>
<evidence type="ECO:0000256" key="6">
    <source>
        <dbReference type="PROSITE-ProRule" id="PRU00124"/>
    </source>
</evidence>